<keyword evidence="13" id="KW-1185">Reference proteome</keyword>
<dbReference type="Pfam" id="PF03544">
    <property type="entry name" value="TonB_C"/>
    <property type="match status" value="2"/>
</dbReference>
<dbReference type="GO" id="GO:0055085">
    <property type="term" value="P:transmembrane transport"/>
    <property type="evidence" value="ECO:0007669"/>
    <property type="project" value="InterPro"/>
</dbReference>
<dbReference type="EMBL" id="JACHIA010000003">
    <property type="protein sequence ID" value="MBB6069846.1"/>
    <property type="molecule type" value="Genomic_DNA"/>
</dbReference>
<keyword evidence="3" id="KW-0813">Transport</keyword>
<dbReference type="InterPro" id="IPR051045">
    <property type="entry name" value="TonB-dependent_transducer"/>
</dbReference>
<evidence type="ECO:0000313" key="13">
    <source>
        <dbReference type="Proteomes" id="UP000582837"/>
    </source>
</evidence>
<name>A0A841GXB6_9BACT</name>
<protein>
    <submittedName>
        <fullName evidence="12">TonB family protein</fullName>
    </submittedName>
</protein>
<gene>
    <name evidence="12" type="ORF">HNQ61_001463</name>
</gene>
<evidence type="ECO:0000256" key="5">
    <source>
        <dbReference type="ARBA" id="ARBA00022519"/>
    </source>
</evidence>
<evidence type="ECO:0000256" key="10">
    <source>
        <dbReference type="SAM" id="SignalP"/>
    </source>
</evidence>
<feature type="chain" id="PRO_5032691322" evidence="10">
    <location>
        <begin position="32"/>
        <end position="262"/>
    </location>
</feature>
<dbReference type="GO" id="GO:0098797">
    <property type="term" value="C:plasma membrane protein complex"/>
    <property type="evidence" value="ECO:0007669"/>
    <property type="project" value="TreeGrafter"/>
</dbReference>
<proteinExistence type="inferred from homology"/>
<keyword evidence="7" id="KW-0653">Protein transport</keyword>
<keyword evidence="6" id="KW-0812">Transmembrane</keyword>
<evidence type="ECO:0000256" key="9">
    <source>
        <dbReference type="ARBA" id="ARBA00023136"/>
    </source>
</evidence>
<evidence type="ECO:0000256" key="2">
    <source>
        <dbReference type="ARBA" id="ARBA00006555"/>
    </source>
</evidence>
<evidence type="ECO:0000259" key="11">
    <source>
        <dbReference type="PROSITE" id="PS52015"/>
    </source>
</evidence>
<evidence type="ECO:0000313" key="12">
    <source>
        <dbReference type="EMBL" id="MBB6069846.1"/>
    </source>
</evidence>
<dbReference type="GO" id="GO:0015031">
    <property type="term" value="P:protein transport"/>
    <property type="evidence" value="ECO:0007669"/>
    <property type="project" value="UniProtKB-KW"/>
</dbReference>
<dbReference type="RefSeq" id="WP_170036029.1">
    <property type="nucleotide sequence ID" value="NZ_JABDTL010000002.1"/>
</dbReference>
<dbReference type="SUPFAM" id="SSF74653">
    <property type="entry name" value="TolA/TonB C-terminal domain"/>
    <property type="match status" value="2"/>
</dbReference>
<dbReference type="PROSITE" id="PS52015">
    <property type="entry name" value="TONB_CTD"/>
    <property type="match status" value="1"/>
</dbReference>
<dbReference type="Proteomes" id="UP000582837">
    <property type="component" value="Unassembled WGS sequence"/>
</dbReference>
<evidence type="ECO:0000256" key="6">
    <source>
        <dbReference type="ARBA" id="ARBA00022692"/>
    </source>
</evidence>
<comment type="similarity">
    <text evidence="2">Belongs to the TonB family.</text>
</comment>
<evidence type="ECO:0000256" key="3">
    <source>
        <dbReference type="ARBA" id="ARBA00022448"/>
    </source>
</evidence>
<organism evidence="12 13">
    <name type="scientific">Longimicrobium terrae</name>
    <dbReference type="NCBI Taxonomy" id="1639882"/>
    <lineage>
        <taxon>Bacteria</taxon>
        <taxon>Pseudomonadati</taxon>
        <taxon>Gemmatimonadota</taxon>
        <taxon>Longimicrobiia</taxon>
        <taxon>Longimicrobiales</taxon>
        <taxon>Longimicrobiaceae</taxon>
        <taxon>Longimicrobium</taxon>
    </lineage>
</organism>
<keyword evidence="9" id="KW-0472">Membrane</keyword>
<evidence type="ECO:0000256" key="1">
    <source>
        <dbReference type="ARBA" id="ARBA00004383"/>
    </source>
</evidence>
<comment type="subcellular location">
    <subcellularLocation>
        <location evidence="1">Cell inner membrane</location>
        <topology evidence="1">Single-pass membrane protein</topology>
        <orientation evidence="1">Periplasmic side</orientation>
    </subcellularLocation>
</comment>
<dbReference type="PANTHER" id="PTHR33446:SF2">
    <property type="entry name" value="PROTEIN TONB"/>
    <property type="match status" value="1"/>
</dbReference>
<dbReference type="InterPro" id="IPR006260">
    <property type="entry name" value="TonB/TolA_C"/>
</dbReference>
<dbReference type="PANTHER" id="PTHR33446">
    <property type="entry name" value="PROTEIN TONB-RELATED"/>
    <property type="match status" value="1"/>
</dbReference>
<evidence type="ECO:0000256" key="8">
    <source>
        <dbReference type="ARBA" id="ARBA00022989"/>
    </source>
</evidence>
<feature type="domain" description="TonB C-terminal" evidence="11">
    <location>
        <begin position="50"/>
        <end position="145"/>
    </location>
</feature>
<dbReference type="AlphaFoldDB" id="A0A841GXB6"/>
<keyword evidence="5" id="KW-0997">Cell inner membrane</keyword>
<dbReference type="InterPro" id="IPR037682">
    <property type="entry name" value="TonB_C"/>
</dbReference>
<dbReference type="NCBIfam" id="TIGR01352">
    <property type="entry name" value="tonB_Cterm"/>
    <property type="match status" value="2"/>
</dbReference>
<reference evidence="12 13" key="1">
    <citation type="submission" date="2020-08" db="EMBL/GenBank/DDBJ databases">
        <title>Genomic Encyclopedia of Type Strains, Phase IV (KMG-IV): sequencing the most valuable type-strain genomes for metagenomic binning, comparative biology and taxonomic classification.</title>
        <authorList>
            <person name="Goeker M."/>
        </authorList>
    </citation>
    <scope>NUCLEOTIDE SEQUENCE [LARGE SCALE GENOMIC DNA]</scope>
    <source>
        <strain evidence="12 13">DSM 29007</strain>
    </source>
</reference>
<feature type="signal peptide" evidence="10">
    <location>
        <begin position="1"/>
        <end position="31"/>
    </location>
</feature>
<accession>A0A841GXB6</accession>
<keyword evidence="8" id="KW-1133">Transmembrane helix</keyword>
<sequence length="262" mass="28263">MTVINRKQVESGVLKRLALCAAILASAPAAAQQAPAAQVYELSSVEIAPRPLNAAEIAALLNSLYPASLRTAGVSGTVRVSMIVGTDGTPREARVLESADSAFNEPTLTAVQTLRFSPAELNDQPVNVRVELPIVWQVPAAEPAPVAAVPANLAAPDTTGIYELSDVTVQPRPINLPELQRAMLDWYPEIRSTGHDYGTVQVRFVVEPDGRPSGFTVTRSTDVAFNNPTIRSVSRLRFSPARVNGRPVRVWVELPIQWQVSN</sequence>
<evidence type="ECO:0000256" key="4">
    <source>
        <dbReference type="ARBA" id="ARBA00022475"/>
    </source>
</evidence>
<keyword evidence="10" id="KW-0732">Signal</keyword>
<dbReference type="GO" id="GO:0031992">
    <property type="term" value="F:energy transducer activity"/>
    <property type="evidence" value="ECO:0007669"/>
    <property type="project" value="TreeGrafter"/>
</dbReference>
<keyword evidence="4" id="KW-1003">Cell membrane</keyword>
<comment type="caution">
    <text evidence="12">The sequence shown here is derived from an EMBL/GenBank/DDBJ whole genome shotgun (WGS) entry which is preliminary data.</text>
</comment>
<evidence type="ECO:0000256" key="7">
    <source>
        <dbReference type="ARBA" id="ARBA00022927"/>
    </source>
</evidence>
<dbReference type="Gene3D" id="3.30.1150.10">
    <property type="match status" value="2"/>
</dbReference>